<sequence>MKTLGLGDKGVTTYFSSNCTDNDAKLVADFMQSKRIEFYNTRCFKTESKSGDIHSEYEIRLASTTSQENPNVLSEEEIFKKSKFKVTRGDYDIILSSVVENLELAKEHAANDMEVSMIQKYIEHFTSGCSEDHKNACRSWIKNKSPDVETFIGFLESYRDPAGQRGEFEAFVGIVDRQMSDKFAVLVDGAQKFISTLPWGKDFEKDKFLMPDFTSLDILMWSSSIIPSGKTVPNYSEMRQSEGFKNLSLGNVIFANIKQDTIPFLSESDQELMNKYQVASFEIQVGLHELLGHGSGKLLRKLDDGSFNFDSTLKNPVTGEPVTNYYVGGETYNTVFGPLSSPFEECKAEAVGLYLSLNKDIVKIFGFEGREAEDIVYVNWLSLFWGGFAKALEMYQPSSGKWLQAHSQARYVLLRVCLEAGQDFVKVVETEPGKNLRLTLDRGKLHTVGKSAIGDFLLKLQVFKSTADLKSAKEMFDRYSEVPEFGSHPWAKWRDVIMSQRRPRKIFVQPNTFIDDSGAVIFKNYEPNFEGFIESWTDRFPSPKVSDALIELYERDAKFFLLPNAEC</sequence>
<accession>A0ACC2NT37</accession>
<organism evidence="1 2">
    <name type="scientific">Eretmocerus hayati</name>
    <dbReference type="NCBI Taxonomy" id="131215"/>
    <lineage>
        <taxon>Eukaryota</taxon>
        <taxon>Metazoa</taxon>
        <taxon>Ecdysozoa</taxon>
        <taxon>Arthropoda</taxon>
        <taxon>Hexapoda</taxon>
        <taxon>Insecta</taxon>
        <taxon>Pterygota</taxon>
        <taxon>Neoptera</taxon>
        <taxon>Endopterygota</taxon>
        <taxon>Hymenoptera</taxon>
        <taxon>Apocrita</taxon>
        <taxon>Proctotrupomorpha</taxon>
        <taxon>Chalcidoidea</taxon>
        <taxon>Aphelinidae</taxon>
        <taxon>Aphelininae</taxon>
        <taxon>Eretmocerus</taxon>
    </lineage>
</organism>
<dbReference type="EMBL" id="CM056743">
    <property type="protein sequence ID" value="KAJ8674264.1"/>
    <property type="molecule type" value="Genomic_DNA"/>
</dbReference>
<proteinExistence type="predicted"/>
<comment type="caution">
    <text evidence="1">The sequence shown here is derived from an EMBL/GenBank/DDBJ whole genome shotgun (WGS) entry which is preliminary data.</text>
</comment>
<evidence type="ECO:0000313" key="2">
    <source>
        <dbReference type="Proteomes" id="UP001239111"/>
    </source>
</evidence>
<keyword evidence="2" id="KW-1185">Reference proteome</keyword>
<name>A0ACC2NT37_9HYME</name>
<evidence type="ECO:0000313" key="1">
    <source>
        <dbReference type="EMBL" id="KAJ8674264.1"/>
    </source>
</evidence>
<reference evidence="1" key="1">
    <citation type="submission" date="2023-04" db="EMBL/GenBank/DDBJ databases">
        <title>A chromosome-level genome assembly of the parasitoid wasp Eretmocerus hayati.</title>
        <authorList>
            <person name="Zhong Y."/>
            <person name="Liu S."/>
            <person name="Liu Y."/>
        </authorList>
    </citation>
    <scope>NUCLEOTIDE SEQUENCE</scope>
    <source>
        <strain evidence="1">ZJU_SS_LIU_2023</strain>
    </source>
</reference>
<protein>
    <submittedName>
        <fullName evidence="1">Uncharacterized protein</fullName>
    </submittedName>
</protein>
<dbReference type="Proteomes" id="UP001239111">
    <property type="component" value="Chromosome 3"/>
</dbReference>
<gene>
    <name evidence="1" type="ORF">QAD02_005526</name>
</gene>